<evidence type="ECO:0000256" key="5">
    <source>
        <dbReference type="ARBA" id="ARBA00022989"/>
    </source>
</evidence>
<dbReference type="PANTHER" id="PTHR11328">
    <property type="entry name" value="MAJOR FACILITATOR SUPERFAMILY DOMAIN-CONTAINING PROTEIN"/>
    <property type="match status" value="1"/>
</dbReference>
<dbReference type="EMBL" id="BSUJ01000001">
    <property type="protein sequence ID" value="GMA18741.1"/>
    <property type="molecule type" value="Genomic_DNA"/>
</dbReference>
<comment type="caution">
    <text evidence="8">The sequence shown here is derived from an EMBL/GenBank/DDBJ whole genome shotgun (WGS) entry which is preliminary data.</text>
</comment>
<protein>
    <submittedName>
        <fullName evidence="8">Glucuronide transporter</fullName>
    </submittedName>
</protein>
<name>A0ABQ6HJV6_9MICO</name>
<evidence type="ECO:0000256" key="6">
    <source>
        <dbReference type="ARBA" id="ARBA00023136"/>
    </source>
</evidence>
<comment type="subcellular location">
    <subcellularLocation>
        <location evidence="1">Cell membrane</location>
        <topology evidence="1">Multi-pass membrane protein</topology>
    </subcellularLocation>
</comment>
<feature type="transmembrane region" description="Helical" evidence="7">
    <location>
        <begin position="220"/>
        <end position="241"/>
    </location>
</feature>
<dbReference type="InterPro" id="IPR018043">
    <property type="entry name" value="Na/Gal_symport_CS"/>
</dbReference>
<feature type="transmembrane region" description="Helical" evidence="7">
    <location>
        <begin position="24"/>
        <end position="47"/>
    </location>
</feature>
<evidence type="ECO:0000313" key="8">
    <source>
        <dbReference type="EMBL" id="GMA18741.1"/>
    </source>
</evidence>
<dbReference type="Pfam" id="PF13347">
    <property type="entry name" value="MFS_2"/>
    <property type="match status" value="1"/>
</dbReference>
<feature type="transmembrane region" description="Helical" evidence="7">
    <location>
        <begin position="314"/>
        <end position="333"/>
    </location>
</feature>
<evidence type="ECO:0000313" key="9">
    <source>
        <dbReference type="Proteomes" id="UP001157109"/>
    </source>
</evidence>
<evidence type="ECO:0000256" key="4">
    <source>
        <dbReference type="ARBA" id="ARBA00022692"/>
    </source>
</evidence>
<proteinExistence type="predicted"/>
<reference evidence="9" key="1">
    <citation type="journal article" date="2019" name="Int. J. Syst. Evol. Microbiol.">
        <title>The Global Catalogue of Microorganisms (GCM) 10K type strain sequencing project: providing services to taxonomists for standard genome sequencing and annotation.</title>
        <authorList>
            <consortium name="The Broad Institute Genomics Platform"/>
            <consortium name="The Broad Institute Genome Sequencing Center for Infectious Disease"/>
            <person name="Wu L."/>
            <person name="Ma J."/>
        </authorList>
    </citation>
    <scope>NUCLEOTIDE SEQUENCE [LARGE SCALE GENOMIC DNA]</scope>
    <source>
        <strain evidence="9">NBRC 105830</strain>
    </source>
</reference>
<dbReference type="PANTHER" id="PTHR11328:SF24">
    <property type="entry name" value="MAJOR FACILITATOR SUPERFAMILY (MFS) PROFILE DOMAIN-CONTAINING PROTEIN"/>
    <property type="match status" value="1"/>
</dbReference>
<feature type="transmembrane region" description="Helical" evidence="7">
    <location>
        <begin position="131"/>
        <end position="149"/>
    </location>
</feature>
<sequence>MSAGSTASSTEAHGALHKMSVRSIFSYMLGDFGCNLAFALANTWLLFYYTDVAGISAAAIGTMFLLVRLFDAFTDLVAGRAVDATMTRWGKFRPFIIFFALPLLFLSYLTFHVPHSLKVTGTNTNEGPALLYAYITYMMLGLLYSMVNIPYGSLASAMTQSVAELAKLVAWRMWGSAAAGVFLTYLIAPRISDVQKKITAAKKAGDTVQLAALQSDMQTIFTQTTLGFMVLGFACFLMVFFNCKEQVVRVQAKTTIKETIDTLRLNKPLQILCLSSLFYLTGVYAVGPATAYYARYILGDVSWTAPITLVNAGIALFFSPMGAAVLALIFLAIRGVGASIINVAMFGLEADTVEYGEWKNGTRTEGSTYAIYSFTRKLTQSLGGAISGWLLAWGSYKAGADIQPESALTAIRAAIALVPAVVAICAMLVFWKYPLNDDFFRRIRNETESRKAQRGHLIGPGGTVVDAPLD</sequence>
<keyword evidence="9" id="KW-1185">Reference proteome</keyword>
<dbReference type="CDD" id="cd17332">
    <property type="entry name" value="MFS_MelB_like"/>
    <property type="match status" value="1"/>
</dbReference>
<dbReference type="SUPFAM" id="SSF103473">
    <property type="entry name" value="MFS general substrate transporter"/>
    <property type="match status" value="1"/>
</dbReference>
<feature type="transmembrane region" description="Helical" evidence="7">
    <location>
        <begin position="271"/>
        <end position="294"/>
    </location>
</feature>
<feature type="transmembrane region" description="Helical" evidence="7">
    <location>
        <begin position="169"/>
        <end position="188"/>
    </location>
</feature>
<organism evidence="8 9">
    <name type="scientific">Arsenicicoccus piscis</name>
    <dbReference type="NCBI Taxonomy" id="673954"/>
    <lineage>
        <taxon>Bacteria</taxon>
        <taxon>Bacillati</taxon>
        <taxon>Actinomycetota</taxon>
        <taxon>Actinomycetes</taxon>
        <taxon>Micrococcales</taxon>
        <taxon>Intrasporangiaceae</taxon>
        <taxon>Arsenicicoccus</taxon>
    </lineage>
</organism>
<keyword evidence="5 7" id="KW-1133">Transmembrane helix</keyword>
<dbReference type="Gene3D" id="1.20.1250.20">
    <property type="entry name" value="MFS general substrate transporter like domains"/>
    <property type="match status" value="1"/>
</dbReference>
<feature type="transmembrane region" description="Helical" evidence="7">
    <location>
        <begin position="408"/>
        <end position="431"/>
    </location>
</feature>
<evidence type="ECO:0000256" key="1">
    <source>
        <dbReference type="ARBA" id="ARBA00004651"/>
    </source>
</evidence>
<evidence type="ECO:0000256" key="3">
    <source>
        <dbReference type="ARBA" id="ARBA00022475"/>
    </source>
</evidence>
<dbReference type="PROSITE" id="PS00872">
    <property type="entry name" value="NA_GALACTOSIDE_SYMP"/>
    <property type="match status" value="1"/>
</dbReference>
<dbReference type="RefSeq" id="WP_241443257.1">
    <property type="nucleotide sequence ID" value="NZ_JAKZHV010000002.1"/>
</dbReference>
<feature type="transmembrane region" description="Helical" evidence="7">
    <location>
        <begin position="92"/>
        <end position="111"/>
    </location>
</feature>
<gene>
    <name evidence="8" type="ORF">GCM10025862_07620</name>
</gene>
<evidence type="ECO:0000256" key="7">
    <source>
        <dbReference type="SAM" id="Phobius"/>
    </source>
</evidence>
<keyword evidence="2" id="KW-0813">Transport</keyword>
<keyword evidence="6 7" id="KW-0472">Membrane</keyword>
<feature type="transmembrane region" description="Helical" evidence="7">
    <location>
        <begin position="53"/>
        <end position="71"/>
    </location>
</feature>
<dbReference type="InterPro" id="IPR039672">
    <property type="entry name" value="MFS_2"/>
</dbReference>
<evidence type="ECO:0000256" key="2">
    <source>
        <dbReference type="ARBA" id="ARBA00022448"/>
    </source>
</evidence>
<dbReference type="InterPro" id="IPR036259">
    <property type="entry name" value="MFS_trans_sf"/>
</dbReference>
<keyword evidence="3" id="KW-1003">Cell membrane</keyword>
<accession>A0ABQ6HJV6</accession>
<dbReference type="Proteomes" id="UP001157109">
    <property type="component" value="Unassembled WGS sequence"/>
</dbReference>
<keyword evidence="4 7" id="KW-0812">Transmembrane</keyword>